<organism evidence="3 4">
    <name type="scientific">Emcibacter nanhaiensis</name>
    <dbReference type="NCBI Taxonomy" id="1505037"/>
    <lineage>
        <taxon>Bacteria</taxon>
        <taxon>Pseudomonadati</taxon>
        <taxon>Pseudomonadota</taxon>
        <taxon>Alphaproteobacteria</taxon>
        <taxon>Emcibacterales</taxon>
        <taxon>Emcibacteraceae</taxon>
        <taxon>Emcibacter</taxon>
    </lineage>
</organism>
<reference evidence="4" key="1">
    <citation type="submission" date="2019-06" db="EMBL/GenBank/DDBJ databases">
        <title>The complete genome of Emcibacter congregatus ZYLT.</title>
        <authorList>
            <person name="Zhao Z."/>
        </authorList>
    </citation>
    <scope>NUCLEOTIDE SEQUENCE [LARGE SCALE GENOMIC DNA]</scope>
    <source>
        <strain evidence="4">MCCC 1A06723</strain>
    </source>
</reference>
<sequence>MNMANELRKRRMGCLFANLKKDEKGAALIEAAFVLPTLLLMIIGTLEIGGVMLSNTLLEGAIADASRQGITGYTVDGMTREEYITQVLEDSTFGFIKLDNLVITNKVYDSFTEIATAEPYTDVDEDGSYTNGVDSFTDLNCNNHWDSDIGESGVGGPGAVVVYTAEYDADFLTGFFAQAIGDEDGRIRIEASTAVKNEPYGSPTADCSPQVKT</sequence>
<feature type="domain" description="TadE-like" evidence="2">
    <location>
        <begin position="25"/>
        <end position="67"/>
    </location>
</feature>
<keyword evidence="1" id="KW-0472">Membrane</keyword>
<dbReference type="EMBL" id="VFIY01000018">
    <property type="protein sequence ID" value="TPD57722.1"/>
    <property type="molecule type" value="Genomic_DNA"/>
</dbReference>
<accession>A0A501PCH5</accession>
<keyword evidence="1" id="KW-1133">Transmembrane helix</keyword>
<gene>
    <name evidence="3" type="ORF">FIV46_16605</name>
</gene>
<evidence type="ECO:0000259" key="2">
    <source>
        <dbReference type="Pfam" id="PF07811"/>
    </source>
</evidence>
<dbReference type="OrthoDB" id="7349713at2"/>
<protein>
    <submittedName>
        <fullName evidence="3">Pilus assembly protein</fullName>
    </submittedName>
</protein>
<evidence type="ECO:0000313" key="4">
    <source>
        <dbReference type="Proteomes" id="UP000319148"/>
    </source>
</evidence>
<dbReference type="AlphaFoldDB" id="A0A501PCH5"/>
<keyword evidence="1" id="KW-0812">Transmembrane</keyword>
<feature type="transmembrane region" description="Helical" evidence="1">
    <location>
        <begin position="26"/>
        <end position="46"/>
    </location>
</feature>
<dbReference type="Pfam" id="PF07811">
    <property type="entry name" value="TadE"/>
    <property type="match status" value="1"/>
</dbReference>
<evidence type="ECO:0000313" key="3">
    <source>
        <dbReference type="EMBL" id="TPD57722.1"/>
    </source>
</evidence>
<proteinExistence type="predicted"/>
<comment type="caution">
    <text evidence="3">The sequence shown here is derived from an EMBL/GenBank/DDBJ whole genome shotgun (WGS) entry which is preliminary data.</text>
</comment>
<dbReference type="InterPro" id="IPR012495">
    <property type="entry name" value="TadE-like_dom"/>
</dbReference>
<keyword evidence="4" id="KW-1185">Reference proteome</keyword>
<evidence type="ECO:0000256" key="1">
    <source>
        <dbReference type="SAM" id="Phobius"/>
    </source>
</evidence>
<name>A0A501PCH5_9PROT</name>
<dbReference type="Proteomes" id="UP000319148">
    <property type="component" value="Unassembled WGS sequence"/>
</dbReference>